<evidence type="ECO:0000256" key="7">
    <source>
        <dbReference type="ARBA" id="ARBA00023136"/>
    </source>
</evidence>
<dbReference type="InterPro" id="IPR037066">
    <property type="entry name" value="Plug_dom_sf"/>
</dbReference>
<dbReference type="InterPro" id="IPR039426">
    <property type="entry name" value="TonB-dep_rcpt-like"/>
</dbReference>
<keyword evidence="2 9" id="KW-0813">Transport</keyword>
<dbReference type="InterPro" id="IPR000531">
    <property type="entry name" value="Beta-barrel_TonB"/>
</dbReference>
<keyword evidence="6 11" id="KW-0798">TonB box</keyword>
<evidence type="ECO:0000313" key="15">
    <source>
        <dbReference type="EMBL" id="MCL1046172.1"/>
    </source>
</evidence>
<comment type="subcellular location">
    <subcellularLocation>
        <location evidence="1 9">Cell outer membrane</location>
        <topology evidence="1 9">Multi-pass membrane protein</topology>
    </subcellularLocation>
</comment>
<dbReference type="InterPro" id="IPR012910">
    <property type="entry name" value="Plug_dom"/>
</dbReference>
<dbReference type="Proteomes" id="UP001202134">
    <property type="component" value="Unassembled WGS sequence"/>
</dbReference>
<dbReference type="InterPro" id="IPR036942">
    <property type="entry name" value="Beta-barrel_TonB_sf"/>
</dbReference>
<keyword evidence="3 9" id="KW-1134">Transmembrane beta strand</keyword>
<protein>
    <submittedName>
        <fullName evidence="15">TonB-dependent receptor</fullName>
    </submittedName>
</protein>
<name>A0ABT0KQP4_9GAMM</name>
<feature type="domain" description="TonB-dependent receptor-like beta-barrel" evidence="13">
    <location>
        <begin position="385"/>
        <end position="912"/>
    </location>
</feature>
<keyword evidence="5 12" id="KW-0732">Signal</keyword>
<dbReference type="EMBL" id="JAKIKU010000006">
    <property type="protein sequence ID" value="MCL1046172.1"/>
    <property type="molecule type" value="Genomic_DNA"/>
</dbReference>
<dbReference type="Gene3D" id="2.40.170.20">
    <property type="entry name" value="TonB-dependent receptor, beta-barrel domain"/>
    <property type="match status" value="1"/>
</dbReference>
<feature type="short sequence motif" description="TonB C-terminal box" evidence="10">
    <location>
        <begin position="933"/>
        <end position="950"/>
    </location>
</feature>
<comment type="caution">
    <text evidence="15">The sequence shown here is derived from an EMBL/GenBank/DDBJ whole genome shotgun (WGS) entry which is preliminary data.</text>
</comment>
<dbReference type="SUPFAM" id="SSF56935">
    <property type="entry name" value="Porins"/>
    <property type="match status" value="1"/>
</dbReference>
<sequence length="950" mass="102322">MHKNLLAKSVRLAMISGAAAAALSSPVAFAAEEGAKVERIEVTGSRIKRTDIETSTPVHITTAEDIKLAGFTNVEDIMNNLPQIETSENSLSSNGASGTATLDLRGLGANRTLVLVNGRRLPSGGVYSQSPDVNQIPAALIKRVEVLTGGGSSTYGADAVAGVVNFVMNDEFEGFQVNVGASGYQHDNDNSYIQGLMDDRNFEYPTGSSGIDGKTFNIDVTMGSSFADGKGHATVYATWKKTDELLQGSRDYSSCALNGAGTSCGGSANAVVPNFFFYPVVDGAVDYTNELFWGLNENNGFTPDDGTNRYNYAPVNHFQRPDERYTMGAFVDYEVNENFHPYLEVSYMNDNTNAQIAESGTFFNEEYLLDFNNPLLSDGQKTQLQDAFGIGADDQFVAYIGKRNVEGGPRASLLEHNSFRIVVGADGYINDNWSYDVSYVHGQTSSRAGYVNDFFGPRIGTAIGAIGSDECTDECIPYEVFTYNGVTEEAAGQLTGTAMLSGVTTQVVYNAFVTGEFDFALPSSENPIAAVLGFERREVEFDRLSDEVFEEGLLLGQGGPTPSLNGGYDVNEIFGELSIPLVEDVFLVDSLILELGGRYSDYSTSGKEPTYKVGIDWGVLENWKVRGSYNRAIRAPNVAELFSAQSVGLWSGNDACTGTTPSASAEACARSGVTAAQYGNISASPAGQYNQFGGGNPEVKPETADTYTVGLVGQPFDSLGFALDYWDIEVTDVIGTPGAQLSLDACINDNLFCDSVNRSAAGSLWIGETGFVNNLTSNLGGRHWQGVDLSANHVTDLFGGTLSTKLIGSYNIKKEVEPVSGLDELTYDCSGNISVDCFAQPKWRHNLSISYGMDTWWMATAKWRYYGEVDYTSTNPVDTLVADGIDAQNYFDLIGTFYITDNLSLQAGVNNLLDKEPPMVGNTLASNGNQVSGFYDTLGRYLHASATLKF</sequence>
<keyword evidence="4 9" id="KW-0812">Transmembrane</keyword>
<keyword evidence="15" id="KW-0675">Receptor</keyword>
<feature type="domain" description="TonB-dependent receptor plug" evidence="14">
    <location>
        <begin position="52"/>
        <end position="163"/>
    </location>
</feature>
<reference evidence="15 16" key="1">
    <citation type="submission" date="2022-01" db="EMBL/GenBank/DDBJ databases">
        <title>Whole genome-based taxonomy of the Shewanellaceae.</title>
        <authorList>
            <person name="Martin-Rodriguez A.J."/>
        </authorList>
    </citation>
    <scope>NUCLEOTIDE SEQUENCE [LARGE SCALE GENOMIC DNA]</scope>
    <source>
        <strain evidence="15 16">DSM 24955</strain>
    </source>
</reference>
<dbReference type="PROSITE" id="PS01156">
    <property type="entry name" value="TONB_DEPENDENT_REC_2"/>
    <property type="match status" value="1"/>
</dbReference>
<evidence type="ECO:0000256" key="2">
    <source>
        <dbReference type="ARBA" id="ARBA00022448"/>
    </source>
</evidence>
<gene>
    <name evidence="15" type="ORF">L2737_12650</name>
</gene>
<dbReference type="PANTHER" id="PTHR47234:SF2">
    <property type="entry name" value="TONB-DEPENDENT RECEPTOR"/>
    <property type="match status" value="1"/>
</dbReference>
<accession>A0ABT0KQP4</accession>
<dbReference type="Pfam" id="PF00593">
    <property type="entry name" value="TonB_dep_Rec_b-barrel"/>
    <property type="match status" value="1"/>
</dbReference>
<evidence type="ECO:0000256" key="9">
    <source>
        <dbReference type="PROSITE-ProRule" id="PRU01360"/>
    </source>
</evidence>
<evidence type="ECO:0000313" key="16">
    <source>
        <dbReference type="Proteomes" id="UP001202134"/>
    </source>
</evidence>
<comment type="similarity">
    <text evidence="9 11">Belongs to the TonB-dependent receptor family.</text>
</comment>
<dbReference type="RefSeq" id="WP_248955943.1">
    <property type="nucleotide sequence ID" value="NZ_JAKIKU010000006.1"/>
</dbReference>
<organism evidence="15 16">
    <name type="scientific">Shewanella electrodiphila</name>
    <dbReference type="NCBI Taxonomy" id="934143"/>
    <lineage>
        <taxon>Bacteria</taxon>
        <taxon>Pseudomonadati</taxon>
        <taxon>Pseudomonadota</taxon>
        <taxon>Gammaproteobacteria</taxon>
        <taxon>Alteromonadales</taxon>
        <taxon>Shewanellaceae</taxon>
        <taxon>Shewanella</taxon>
    </lineage>
</organism>
<evidence type="ECO:0000256" key="6">
    <source>
        <dbReference type="ARBA" id="ARBA00023077"/>
    </source>
</evidence>
<proteinExistence type="inferred from homology"/>
<feature type="signal peptide" evidence="12">
    <location>
        <begin position="1"/>
        <end position="30"/>
    </location>
</feature>
<keyword evidence="8 9" id="KW-0998">Cell outer membrane</keyword>
<evidence type="ECO:0000256" key="1">
    <source>
        <dbReference type="ARBA" id="ARBA00004571"/>
    </source>
</evidence>
<dbReference type="Pfam" id="PF07715">
    <property type="entry name" value="Plug"/>
    <property type="match status" value="1"/>
</dbReference>
<dbReference type="Gene3D" id="2.170.130.10">
    <property type="entry name" value="TonB-dependent receptor, plug domain"/>
    <property type="match status" value="1"/>
</dbReference>
<keyword evidence="7 9" id="KW-0472">Membrane</keyword>
<evidence type="ECO:0000259" key="14">
    <source>
        <dbReference type="Pfam" id="PF07715"/>
    </source>
</evidence>
<evidence type="ECO:0000256" key="5">
    <source>
        <dbReference type="ARBA" id="ARBA00022729"/>
    </source>
</evidence>
<evidence type="ECO:0000256" key="3">
    <source>
        <dbReference type="ARBA" id="ARBA00022452"/>
    </source>
</evidence>
<feature type="chain" id="PRO_5045916007" evidence="12">
    <location>
        <begin position="31"/>
        <end position="950"/>
    </location>
</feature>
<keyword evidence="16" id="KW-1185">Reference proteome</keyword>
<evidence type="ECO:0000256" key="4">
    <source>
        <dbReference type="ARBA" id="ARBA00022692"/>
    </source>
</evidence>
<dbReference type="PROSITE" id="PS52016">
    <property type="entry name" value="TONB_DEPENDENT_REC_3"/>
    <property type="match status" value="1"/>
</dbReference>
<dbReference type="InterPro" id="IPR010917">
    <property type="entry name" value="TonB_rcpt_CS"/>
</dbReference>
<evidence type="ECO:0000256" key="10">
    <source>
        <dbReference type="PROSITE-ProRule" id="PRU10144"/>
    </source>
</evidence>
<evidence type="ECO:0000256" key="11">
    <source>
        <dbReference type="RuleBase" id="RU003357"/>
    </source>
</evidence>
<evidence type="ECO:0000256" key="12">
    <source>
        <dbReference type="SAM" id="SignalP"/>
    </source>
</evidence>
<dbReference type="PANTHER" id="PTHR47234">
    <property type="match status" value="1"/>
</dbReference>
<evidence type="ECO:0000256" key="8">
    <source>
        <dbReference type="ARBA" id="ARBA00023237"/>
    </source>
</evidence>
<evidence type="ECO:0000259" key="13">
    <source>
        <dbReference type="Pfam" id="PF00593"/>
    </source>
</evidence>